<comment type="caution">
    <text evidence="1">The sequence shown here is derived from an EMBL/GenBank/DDBJ whole genome shotgun (WGS) entry which is preliminary data.</text>
</comment>
<reference evidence="1" key="1">
    <citation type="submission" date="2021-02" db="EMBL/GenBank/DDBJ databases">
        <authorList>
            <person name="Nowell W R."/>
        </authorList>
    </citation>
    <scope>NUCLEOTIDE SEQUENCE</scope>
</reference>
<evidence type="ECO:0008006" key="3">
    <source>
        <dbReference type="Google" id="ProtNLM"/>
    </source>
</evidence>
<accession>A0A8S3IVP7</accession>
<organism evidence="1 2">
    <name type="scientific">Rotaria magnacalcarata</name>
    <dbReference type="NCBI Taxonomy" id="392030"/>
    <lineage>
        <taxon>Eukaryota</taxon>
        <taxon>Metazoa</taxon>
        <taxon>Spiralia</taxon>
        <taxon>Gnathifera</taxon>
        <taxon>Rotifera</taxon>
        <taxon>Eurotatoria</taxon>
        <taxon>Bdelloidea</taxon>
        <taxon>Philodinida</taxon>
        <taxon>Philodinidae</taxon>
        <taxon>Rotaria</taxon>
    </lineage>
</organism>
<dbReference type="EMBL" id="CAJOBI010336145">
    <property type="protein sequence ID" value="CAF5206153.1"/>
    <property type="molecule type" value="Genomic_DNA"/>
</dbReference>
<dbReference type="Proteomes" id="UP000676336">
    <property type="component" value="Unassembled WGS sequence"/>
</dbReference>
<protein>
    <recommendedName>
        <fullName evidence="3">Tetratricopeptide repeat protein</fullName>
    </recommendedName>
</protein>
<gene>
    <name evidence="1" type="ORF">SMN809_LOCUS76956</name>
</gene>
<name>A0A8S3IVP7_9BILA</name>
<proteinExistence type="predicted"/>
<dbReference type="AlphaFoldDB" id="A0A8S3IVP7"/>
<dbReference type="SUPFAM" id="SSF48452">
    <property type="entry name" value="TPR-like"/>
    <property type="match status" value="1"/>
</dbReference>
<evidence type="ECO:0000313" key="2">
    <source>
        <dbReference type="Proteomes" id="UP000676336"/>
    </source>
</evidence>
<feature type="non-terminal residue" evidence="1">
    <location>
        <position position="100"/>
    </location>
</feature>
<evidence type="ECO:0000313" key="1">
    <source>
        <dbReference type="EMBL" id="CAF5206153.1"/>
    </source>
</evidence>
<dbReference type="InterPro" id="IPR011990">
    <property type="entry name" value="TPR-like_helical_dom_sf"/>
</dbReference>
<sequence>MKETLDEINEVFQSGRHKEAVASIVALIEESSTDSSLHMAYDSLGKYLNFMGQHTEAVQAWEDGLKFLESTVERVHELDDHKLIDWINISLQTARLAYRQ</sequence>